<comment type="caution">
    <text evidence="8">The sequence shown here is derived from an EMBL/GenBank/DDBJ whole genome shotgun (WGS) entry which is preliminary data.</text>
</comment>
<evidence type="ECO:0000256" key="1">
    <source>
        <dbReference type="ARBA" id="ARBA00004127"/>
    </source>
</evidence>
<feature type="transmembrane region" description="Helical" evidence="6">
    <location>
        <begin position="6"/>
        <end position="28"/>
    </location>
</feature>
<evidence type="ECO:0000256" key="4">
    <source>
        <dbReference type="ARBA" id="ARBA00023136"/>
    </source>
</evidence>
<feature type="transmembrane region" description="Helical" evidence="6">
    <location>
        <begin position="212"/>
        <end position="234"/>
    </location>
</feature>
<reference evidence="8 9" key="1">
    <citation type="journal article" date="2017" name="Int. J. Syst. Evol. Microbiol.">
        <title>Pseudokineococcus basanitobsidens sp. nov., isolated from volcanic rock.</title>
        <authorList>
            <person name="Lee D.W."/>
            <person name="Park M.Y."/>
            <person name="Kim J.J."/>
            <person name="Kim B.S."/>
        </authorList>
    </citation>
    <scope>NUCLEOTIDE SEQUENCE [LARGE SCALE GENOMIC DNA]</scope>
    <source>
        <strain evidence="8 9">DSM 103726</strain>
    </source>
</reference>
<feature type="transmembrane region" description="Helical" evidence="6">
    <location>
        <begin position="137"/>
        <end position="155"/>
    </location>
</feature>
<feature type="transmembrane region" description="Helical" evidence="6">
    <location>
        <begin position="111"/>
        <end position="131"/>
    </location>
</feature>
<feature type="transmembrane region" description="Helical" evidence="6">
    <location>
        <begin position="641"/>
        <end position="662"/>
    </location>
</feature>
<comment type="subcellular location">
    <subcellularLocation>
        <location evidence="1">Endomembrane system</location>
        <topology evidence="1">Multi-pass membrane protein</topology>
    </subcellularLocation>
    <subcellularLocation>
        <location evidence="5">Membrane</location>
        <topology evidence="5">Multi-pass membrane protein</topology>
    </subcellularLocation>
</comment>
<feature type="transmembrane region" description="Helical" evidence="6">
    <location>
        <begin position="330"/>
        <end position="351"/>
    </location>
</feature>
<dbReference type="PANTHER" id="PTHR42829">
    <property type="entry name" value="NADH-UBIQUINONE OXIDOREDUCTASE CHAIN 5"/>
    <property type="match status" value="1"/>
</dbReference>
<proteinExistence type="predicted"/>
<sequence length="663" mass="65385">MTPAQPALALLVLGPAAVGTLLAFAGTTGGRRTRAAADRAAFPLAVATAAAVLGLAGVVAATRPSASARFLAGAPLGLGVDGLAAVVLVAVAAVVLLVLVFAAADVREARARFAGLMLLFTAAVALTVTATTLPALLLAWEVMGAASYALVGFWWRDETRVGAGTTAFLTTRAGDLGLYLAVAGAVGGGLLGSGTGLRVADLAALPPGWRDVVAGGLLVAALGKAAQLPFSWWLSRAMEGPSPVSALLHSAAMVAMGGYLLLRVEPLLAATGWAATAAAWVGAVTAVALGVVALAQRDLKQLLAASTAAQLGFVVLAAGVGAVTGGTAQLVAHAGVKALLFLVAGAWLTALGTKRLAGLRGAAGIWPLVGGAVIMGGLALAGVPPFALWSTKDAVLHVALETSPALYAVGLLGAALSAAYAGKVLVVVLRRPHGAEQADQVCDVWDDEQPGTREVPRLAQAPLVVLALAALGLAVLGLPPEVGRLAGVLGQEAGAGAGALELAVSGVVAVAALAAVVVAVRADRLPEPAWARAWLGLGAATDAVVRATLRAAEAAARADDGLGRAPAALARGVVGTAGGVGALDDGLDRGVRGAVRGTGGLAGLTTRLDRGVDAAVHGVAGGARRLGAVARSSQSGQLHTYYLQAVVVLGAGGLAFVLYVSLR</sequence>
<dbReference type="PANTHER" id="PTHR42829:SF2">
    <property type="entry name" value="NADH-UBIQUINONE OXIDOREDUCTASE CHAIN 5"/>
    <property type="match status" value="1"/>
</dbReference>
<evidence type="ECO:0000259" key="7">
    <source>
        <dbReference type="Pfam" id="PF00361"/>
    </source>
</evidence>
<feature type="transmembrane region" description="Helical" evidence="6">
    <location>
        <begin position="270"/>
        <end position="295"/>
    </location>
</feature>
<protein>
    <submittedName>
        <fullName evidence="8">Proton-conducting transporter membrane subunit</fullName>
    </submittedName>
</protein>
<dbReference type="InterPro" id="IPR001750">
    <property type="entry name" value="ND/Mrp_TM"/>
</dbReference>
<keyword evidence="2 5" id="KW-0812">Transmembrane</keyword>
<evidence type="ECO:0000256" key="5">
    <source>
        <dbReference type="RuleBase" id="RU000320"/>
    </source>
</evidence>
<feature type="transmembrane region" description="Helical" evidence="6">
    <location>
        <begin position="498"/>
        <end position="520"/>
    </location>
</feature>
<dbReference type="Proteomes" id="UP001387100">
    <property type="component" value="Unassembled WGS sequence"/>
</dbReference>
<evidence type="ECO:0000256" key="3">
    <source>
        <dbReference type="ARBA" id="ARBA00022989"/>
    </source>
</evidence>
<feature type="transmembrane region" description="Helical" evidence="6">
    <location>
        <begin position="246"/>
        <end position="264"/>
    </location>
</feature>
<keyword evidence="4 6" id="KW-0472">Membrane</keyword>
<keyword evidence="3 6" id="KW-1133">Transmembrane helix</keyword>
<feature type="transmembrane region" description="Helical" evidence="6">
    <location>
        <begin position="363"/>
        <end position="386"/>
    </location>
</feature>
<dbReference type="InterPro" id="IPR003945">
    <property type="entry name" value="NU5C-like"/>
</dbReference>
<evidence type="ECO:0000313" key="9">
    <source>
        <dbReference type="Proteomes" id="UP001387100"/>
    </source>
</evidence>
<dbReference type="Pfam" id="PF00361">
    <property type="entry name" value="Proton_antipo_M"/>
    <property type="match status" value="1"/>
</dbReference>
<accession>A0ABU8RFJ8</accession>
<organism evidence="8 9">
    <name type="scientific">Pseudokineococcus basanitobsidens</name>
    <dbReference type="NCBI Taxonomy" id="1926649"/>
    <lineage>
        <taxon>Bacteria</taxon>
        <taxon>Bacillati</taxon>
        <taxon>Actinomycetota</taxon>
        <taxon>Actinomycetes</taxon>
        <taxon>Kineosporiales</taxon>
        <taxon>Kineosporiaceae</taxon>
        <taxon>Pseudokineococcus</taxon>
    </lineage>
</organism>
<feature type="transmembrane region" description="Helical" evidence="6">
    <location>
        <begin position="176"/>
        <end position="200"/>
    </location>
</feature>
<feature type="transmembrane region" description="Helical" evidence="6">
    <location>
        <begin position="40"/>
        <end position="62"/>
    </location>
</feature>
<dbReference type="Gene3D" id="1.20.5.2700">
    <property type="match status" value="1"/>
</dbReference>
<feature type="transmembrane region" description="Helical" evidence="6">
    <location>
        <begin position="458"/>
        <end position="478"/>
    </location>
</feature>
<name>A0ABU8RFJ8_9ACTN</name>
<keyword evidence="9" id="KW-1185">Reference proteome</keyword>
<feature type="transmembrane region" description="Helical" evidence="6">
    <location>
        <begin position="406"/>
        <end position="429"/>
    </location>
</feature>
<gene>
    <name evidence="8" type="ORF">WDZ17_00855</name>
</gene>
<feature type="domain" description="NADH:quinone oxidoreductase/Mrp antiporter transmembrane" evidence="7">
    <location>
        <begin position="131"/>
        <end position="410"/>
    </location>
</feature>
<dbReference type="PRINTS" id="PR01434">
    <property type="entry name" value="NADHDHGNASE5"/>
</dbReference>
<evidence type="ECO:0000256" key="2">
    <source>
        <dbReference type="ARBA" id="ARBA00022692"/>
    </source>
</evidence>
<dbReference type="EMBL" id="JBBIAA010000001">
    <property type="protein sequence ID" value="MEJ5943843.1"/>
    <property type="molecule type" value="Genomic_DNA"/>
</dbReference>
<evidence type="ECO:0000256" key="6">
    <source>
        <dbReference type="SAM" id="Phobius"/>
    </source>
</evidence>
<feature type="transmembrane region" description="Helical" evidence="6">
    <location>
        <begin position="302"/>
        <end position="324"/>
    </location>
</feature>
<evidence type="ECO:0000313" key="8">
    <source>
        <dbReference type="EMBL" id="MEJ5943843.1"/>
    </source>
</evidence>
<feature type="transmembrane region" description="Helical" evidence="6">
    <location>
        <begin position="82"/>
        <end position="104"/>
    </location>
</feature>